<feature type="non-terminal residue" evidence="4">
    <location>
        <position position="1"/>
    </location>
</feature>
<dbReference type="InterPro" id="IPR001611">
    <property type="entry name" value="Leu-rich_rpt"/>
</dbReference>
<dbReference type="Gene3D" id="3.80.10.10">
    <property type="entry name" value="Ribonuclease Inhibitor"/>
    <property type="match status" value="1"/>
</dbReference>
<comment type="subcellular location">
    <subcellularLocation>
        <location evidence="1">Cell envelope</location>
    </subcellularLocation>
</comment>
<dbReference type="Pfam" id="PF00560">
    <property type="entry name" value="LRR_1"/>
    <property type="match status" value="2"/>
</dbReference>
<reference evidence="4" key="1">
    <citation type="submission" date="2008-08" db="EMBL/GenBank/DDBJ databases">
        <title>Nucleotide Diversity and Divergence in the Loblolly Pine Gene Space.</title>
        <authorList>
            <person name="Neale D.B."/>
            <person name="Wegrzyn J.L."/>
            <person name="Lee J.M."/>
            <person name="Eckert A.J."/>
            <person name="Liechty J.D."/>
            <person name="Stevens K.A."/>
            <person name="Langley C.H."/>
        </authorList>
    </citation>
    <scope>NUCLEOTIDE SEQUENCE</scope>
    <source>
        <strain evidence="3">6696</strain>
        <strain evidence="4">6701</strain>
        <strain evidence="2">6709</strain>
        <tissue evidence="4">Megagametophyte</tissue>
    </source>
</reference>
<accession>H9VUD7</accession>
<sequence length="74" mass="7944">LHSNHLTGPITAAFSMKSRSPEGNFDVVDLSHNKFTGSIPLNVSQQKSMDQLVLSHNSLNGAIPSSLGTIQRLT</sequence>
<dbReference type="PANTHER" id="PTHR48059:SF28">
    <property type="entry name" value="POLYGALACTURONASE INHIBITOR 1-LIKE"/>
    <property type="match status" value="1"/>
</dbReference>
<organism evidence="4">
    <name type="scientific">Pinus taeda</name>
    <name type="common">Loblolly pine</name>
    <dbReference type="NCBI Taxonomy" id="3352"/>
    <lineage>
        <taxon>Eukaryota</taxon>
        <taxon>Viridiplantae</taxon>
        <taxon>Streptophyta</taxon>
        <taxon>Embryophyta</taxon>
        <taxon>Tracheophyta</taxon>
        <taxon>Spermatophyta</taxon>
        <taxon>Pinopsida</taxon>
        <taxon>Pinidae</taxon>
        <taxon>Conifers I</taxon>
        <taxon>Pinales</taxon>
        <taxon>Pinaceae</taxon>
        <taxon>Pinus</taxon>
        <taxon>Pinus subgen. Pinus</taxon>
    </lineage>
</organism>
<protein>
    <recommendedName>
        <fullName evidence="5">Leucine-rich repeat-containing N-terminal plant-type domain-containing protein</fullName>
    </recommendedName>
</protein>
<proteinExistence type="predicted"/>
<name>H9VUD7_PINTA</name>
<dbReference type="InterPro" id="IPR032675">
    <property type="entry name" value="LRR_dom_sf"/>
</dbReference>
<dbReference type="EMBL" id="FJ133080">
    <property type="protein sequence ID" value="AFG53371.1"/>
    <property type="molecule type" value="Genomic_DNA"/>
</dbReference>
<dbReference type="EMBL" id="FJ133072">
    <property type="protein sequence ID" value="AFG53380.1"/>
    <property type="molecule type" value="Genomic_DNA"/>
</dbReference>
<dbReference type="PANTHER" id="PTHR48059">
    <property type="entry name" value="POLYGALACTURONASE INHIBITOR 1"/>
    <property type="match status" value="1"/>
</dbReference>
<evidence type="ECO:0000313" key="2">
    <source>
        <dbReference type="EMBL" id="AFG53364.1"/>
    </source>
</evidence>
<evidence type="ECO:0000313" key="3">
    <source>
        <dbReference type="EMBL" id="AFG53371.1"/>
    </source>
</evidence>
<evidence type="ECO:0000256" key="1">
    <source>
        <dbReference type="ARBA" id="ARBA00004196"/>
    </source>
</evidence>
<feature type="non-terminal residue" evidence="4">
    <location>
        <position position="74"/>
    </location>
</feature>
<dbReference type="EMBL" id="FJ133087">
    <property type="protein sequence ID" value="AFG53364.1"/>
    <property type="molecule type" value="Genomic_DNA"/>
</dbReference>
<gene>
    <name evidence="4" type="ORF">CL2374Contig1_04</name>
</gene>
<evidence type="ECO:0000313" key="4">
    <source>
        <dbReference type="EMBL" id="AFG53380.1"/>
    </source>
</evidence>
<dbReference type="AlphaFoldDB" id="H9VUD7"/>
<dbReference type="InterPro" id="IPR051848">
    <property type="entry name" value="PGIP"/>
</dbReference>
<evidence type="ECO:0008006" key="5">
    <source>
        <dbReference type="Google" id="ProtNLM"/>
    </source>
</evidence>
<dbReference type="SUPFAM" id="SSF52058">
    <property type="entry name" value="L domain-like"/>
    <property type="match status" value="1"/>
</dbReference>